<reference evidence="3" key="1">
    <citation type="submission" date="2022-03" db="EMBL/GenBank/DDBJ databases">
        <authorList>
            <person name="Lindestad O."/>
        </authorList>
    </citation>
    <scope>NUCLEOTIDE SEQUENCE</scope>
</reference>
<dbReference type="InterPro" id="IPR002999">
    <property type="entry name" value="Tudor"/>
</dbReference>
<feature type="compositionally biased region" description="Polar residues" evidence="1">
    <location>
        <begin position="153"/>
        <end position="186"/>
    </location>
</feature>
<feature type="region of interest" description="Disordered" evidence="1">
    <location>
        <begin position="49"/>
        <end position="87"/>
    </location>
</feature>
<gene>
    <name evidence="3" type="primary">jg21917</name>
    <name evidence="3" type="ORF">PAEG_LOCUS2888</name>
</gene>
<dbReference type="SMART" id="SM00333">
    <property type="entry name" value="TUDOR"/>
    <property type="match status" value="2"/>
</dbReference>
<dbReference type="PANTHER" id="PTHR22948">
    <property type="entry name" value="TUDOR DOMAIN CONTAINING PROTEIN"/>
    <property type="match status" value="1"/>
</dbReference>
<dbReference type="Gene3D" id="2.30.30.140">
    <property type="match status" value="1"/>
</dbReference>
<evidence type="ECO:0000313" key="4">
    <source>
        <dbReference type="Proteomes" id="UP000838756"/>
    </source>
</evidence>
<accession>A0A8S4QJZ8</accession>
<dbReference type="Proteomes" id="UP000838756">
    <property type="component" value="Unassembled WGS sequence"/>
</dbReference>
<dbReference type="PANTHER" id="PTHR22948:SF76">
    <property type="entry name" value="FI20010P1-RELATED"/>
    <property type="match status" value="1"/>
</dbReference>
<dbReference type="AlphaFoldDB" id="A0A8S4QJZ8"/>
<dbReference type="PROSITE" id="PS50304">
    <property type="entry name" value="TUDOR"/>
    <property type="match status" value="1"/>
</dbReference>
<name>A0A8S4QJZ8_9NEOP</name>
<dbReference type="EMBL" id="CAKXAJ010009000">
    <property type="protein sequence ID" value="CAH2211042.1"/>
    <property type="molecule type" value="Genomic_DNA"/>
</dbReference>
<dbReference type="InterPro" id="IPR050621">
    <property type="entry name" value="Tudor_domain_containing"/>
</dbReference>
<evidence type="ECO:0000256" key="1">
    <source>
        <dbReference type="SAM" id="MobiDB-lite"/>
    </source>
</evidence>
<dbReference type="OrthoDB" id="10023235at2759"/>
<evidence type="ECO:0000259" key="2">
    <source>
        <dbReference type="PROSITE" id="PS50304"/>
    </source>
</evidence>
<dbReference type="Pfam" id="PF00567">
    <property type="entry name" value="TUDOR"/>
    <property type="match status" value="1"/>
</dbReference>
<keyword evidence="4" id="KW-1185">Reference proteome</keyword>
<organism evidence="3 4">
    <name type="scientific">Pararge aegeria aegeria</name>
    <dbReference type="NCBI Taxonomy" id="348720"/>
    <lineage>
        <taxon>Eukaryota</taxon>
        <taxon>Metazoa</taxon>
        <taxon>Ecdysozoa</taxon>
        <taxon>Arthropoda</taxon>
        <taxon>Hexapoda</taxon>
        <taxon>Insecta</taxon>
        <taxon>Pterygota</taxon>
        <taxon>Neoptera</taxon>
        <taxon>Endopterygota</taxon>
        <taxon>Lepidoptera</taxon>
        <taxon>Glossata</taxon>
        <taxon>Ditrysia</taxon>
        <taxon>Papilionoidea</taxon>
        <taxon>Nymphalidae</taxon>
        <taxon>Satyrinae</taxon>
        <taxon>Satyrini</taxon>
        <taxon>Parargina</taxon>
        <taxon>Pararge</taxon>
    </lineage>
</organism>
<proteinExistence type="predicted"/>
<feature type="domain" description="Tudor" evidence="2">
    <location>
        <begin position="696"/>
        <end position="758"/>
    </location>
</feature>
<feature type="compositionally biased region" description="Basic and acidic residues" evidence="1">
    <location>
        <begin position="135"/>
        <end position="144"/>
    </location>
</feature>
<sequence length="824" mass="89654">MANTTVITSRAAARWVAAVSLVRLGCRRVLRAVRRRALLRRTVPAEGLGASAPLRLPQPRPLPTRTALGASAPLRLPQPRPVSSPIFLDSGIQTQQSDLDTNKQVTEVDKEIKAAESTAPAPLRRPHSPVASNSKSDENNDRSRKNFMPAGQTRFQQGNRNQNHQNTKNSSNRGGVNTGPRNTNTRRPMRQNDADEGEQDSWEPRAPPKSDSGPHSVPKAVVPNVASTPVAIPAPSKPYQPVNKEPELPKVKTVPEVKKVLPLVTVSDTTPTRKIVPKNYLIGTLAIGDTGLLSVDVKASDCRSKASGYVCLSLHEKCEQDYQMLCADYSVESETAADYKPNPGELFSYCNPEDGAYYRARLLNATSAALIDSSKIVNISPTDKLKIITPKYAELVEFSCVLDAPNVKIGDNVRITLKAKTPEGYKVQIENAETGASVGEGEVCRWMPLVEYPVPKPLPTAPAPAVEVPRPNLKNNSTVLLVEASALDRALVRPADTESMRKFDTVLQDVLQFGMNGNIEINTLETIYACPQELDLNTKPTVVSVAKIQTNAMALTPAAEGYIEILRDTNAELILTLPDGSASAPSGAEVKLSIAKNKESVNKKIELMCTPDWKKIEENGGDVVDTKPLMLSDLEYLELPAGGGEFEILDVSMISQGALCGCQKIPGRPGADATLAAMTKQIEAYCNSELGKKPYLPKLEELCIAQFPPYPQWFRAVLCEQLGGPGGSEVRLCYIDYGNLETVPVTVIRKMLPEFVNGHPALASQLEIRGWPESPTNEMLVRAAQYMKIDEEGRGYLTVTRCEKIDAGLYKVDAPDLLKAMGAL</sequence>
<comment type="caution">
    <text evidence="3">The sequence shown here is derived from an EMBL/GenBank/DDBJ whole genome shotgun (WGS) entry which is preliminary data.</text>
</comment>
<protein>
    <submittedName>
        <fullName evidence="3">Jg21917 protein</fullName>
    </submittedName>
</protein>
<feature type="region of interest" description="Disordered" evidence="1">
    <location>
        <begin position="114"/>
        <end position="221"/>
    </location>
</feature>
<dbReference type="SUPFAM" id="SSF63748">
    <property type="entry name" value="Tudor/PWWP/MBT"/>
    <property type="match status" value="1"/>
</dbReference>
<evidence type="ECO:0000313" key="3">
    <source>
        <dbReference type="EMBL" id="CAH2211042.1"/>
    </source>
</evidence>